<dbReference type="Proteomes" id="UP000518300">
    <property type="component" value="Unassembled WGS sequence"/>
</dbReference>
<keyword evidence="3" id="KW-1185">Reference proteome</keyword>
<evidence type="ECO:0000313" key="3">
    <source>
        <dbReference type="Proteomes" id="UP000518300"/>
    </source>
</evidence>
<dbReference type="EMBL" id="JABBJJ010000043">
    <property type="protein sequence ID" value="NMO15617.1"/>
    <property type="molecule type" value="Genomic_DNA"/>
</dbReference>
<protein>
    <recommendedName>
        <fullName evidence="4">Lipoprotein</fullName>
    </recommendedName>
</protein>
<proteinExistence type="predicted"/>
<dbReference type="RefSeq" id="WP_169344907.1">
    <property type="nucleotide sequence ID" value="NZ_JABBJJ010000043.1"/>
</dbReference>
<reference evidence="2 3" key="1">
    <citation type="submission" date="2020-04" db="EMBL/GenBank/DDBJ databases">
        <title>Draft genome of Pyxidicoccus fallax type strain.</title>
        <authorList>
            <person name="Whitworth D.E."/>
        </authorList>
    </citation>
    <scope>NUCLEOTIDE SEQUENCE [LARGE SCALE GENOMIC DNA]</scope>
    <source>
        <strain evidence="2 3">DSM 14698</strain>
    </source>
</reference>
<keyword evidence="1" id="KW-0175">Coiled coil</keyword>
<organism evidence="2 3">
    <name type="scientific">Pyxidicoccus fallax</name>
    <dbReference type="NCBI Taxonomy" id="394095"/>
    <lineage>
        <taxon>Bacteria</taxon>
        <taxon>Pseudomonadati</taxon>
        <taxon>Myxococcota</taxon>
        <taxon>Myxococcia</taxon>
        <taxon>Myxococcales</taxon>
        <taxon>Cystobacterineae</taxon>
        <taxon>Myxococcaceae</taxon>
        <taxon>Pyxidicoccus</taxon>
    </lineage>
</organism>
<dbReference type="AlphaFoldDB" id="A0A848LAI6"/>
<evidence type="ECO:0008006" key="4">
    <source>
        <dbReference type="Google" id="ProtNLM"/>
    </source>
</evidence>
<sequence length="356" mass="38515">MKRVVVLGLVGLMLAGCGEDAGKAAAQKRLEAAQAELRAEETKAQALTAEVERLKGRLSEAETARATERRALERVQTWLTASWRGEAGTLKSRMQEAEVPAALRASLEEAQKARGGEALEQRFRQAVERKDLPVLSSVVSEWASMDGVTPMPPVEEEAEEAAEEEAQACERVQGDFRCTPLPLGGAQDTVTQLCRLSGTGKSWVVRSDHGRLAYAELVPGDRHRYVPVRTVGSDVWLLKDEPGAGKPGVLEVFQVSGTQAVRRLSLDLMRKGKPTTMVEADLDDDGLKETLVVGADTVEAVHVERSAGALSQWREAYLCPIVEQRSEKELEPAKAACSAWMKTATSSEATAAGTKP</sequence>
<dbReference type="PROSITE" id="PS51257">
    <property type="entry name" value="PROKAR_LIPOPROTEIN"/>
    <property type="match status" value="1"/>
</dbReference>
<accession>A0A848LAI6</accession>
<evidence type="ECO:0000313" key="2">
    <source>
        <dbReference type="EMBL" id="NMO15617.1"/>
    </source>
</evidence>
<gene>
    <name evidence="2" type="ORF">HG543_12250</name>
</gene>
<name>A0A848LAI6_9BACT</name>
<evidence type="ECO:0000256" key="1">
    <source>
        <dbReference type="SAM" id="Coils"/>
    </source>
</evidence>
<comment type="caution">
    <text evidence="2">The sequence shown here is derived from an EMBL/GenBank/DDBJ whole genome shotgun (WGS) entry which is preliminary data.</text>
</comment>
<feature type="coiled-coil region" evidence="1">
    <location>
        <begin position="23"/>
        <end position="71"/>
    </location>
</feature>